<comment type="similarity">
    <text evidence="3">Belongs to the purine nucleoside phosphorylase YfiH/LACC1 family.</text>
</comment>
<dbReference type="HOGENOM" id="CLU_065784_0_0_11"/>
<comment type="catalytic activity">
    <reaction evidence="9">
        <text>adenosine + phosphate = alpha-D-ribose 1-phosphate + adenine</text>
        <dbReference type="Rhea" id="RHEA:27642"/>
        <dbReference type="ChEBI" id="CHEBI:16335"/>
        <dbReference type="ChEBI" id="CHEBI:16708"/>
        <dbReference type="ChEBI" id="CHEBI:43474"/>
        <dbReference type="ChEBI" id="CHEBI:57720"/>
        <dbReference type="EC" id="2.4.2.1"/>
    </reaction>
    <physiologicalReaction direction="left-to-right" evidence="9">
        <dbReference type="Rhea" id="RHEA:27643"/>
    </physiologicalReaction>
</comment>
<comment type="function">
    <text evidence="2">Purine nucleoside enzyme that catalyzes the phosphorolysis of adenosine and inosine nucleosides, yielding D-ribose 1-phosphate and the respective free bases, adenine and hypoxanthine. Also catalyzes the phosphorolysis of S-methyl-5'-thioadenosine into adenine and S-methyl-5-thio-alpha-D-ribose 1-phosphate. Also has adenosine deaminase activity.</text>
</comment>
<dbReference type="AlphaFoldDB" id="A0A0A8B475"/>
<organism evidence="11 12">
    <name type="scientific">Berryella intestinalis</name>
    <dbReference type="NCBI Taxonomy" id="1531429"/>
    <lineage>
        <taxon>Bacteria</taxon>
        <taxon>Bacillati</taxon>
        <taxon>Actinomycetota</taxon>
        <taxon>Coriobacteriia</taxon>
        <taxon>Eggerthellales</taxon>
        <taxon>Eggerthellaceae</taxon>
        <taxon>Berryella</taxon>
    </lineage>
</organism>
<keyword evidence="12" id="KW-1185">Reference proteome</keyword>
<evidence type="ECO:0000256" key="10">
    <source>
        <dbReference type="ARBA" id="ARBA00049893"/>
    </source>
</evidence>
<comment type="catalytic activity">
    <reaction evidence="10">
        <text>S-methyl-5'-thioadenosine + phosphate = 5-(methylsulfanyl)-alpha-D-ribose 1-phosphate + adenine</text>
        <dbReference type="Rhea" id="RHEA:11852"/>
        <dbReference type="ChEBI" id="CHEBI:16708"/>
        <dbReference type="ChEBI" id="CHEBI:17509"/>
        <dbReference type="ChEBI" id="CHEBI:43474"/>
        <dbReference type="ChEBI" id="CHEBI:58533"/>
        <dbReference type="EC" id="2.4.2.28"/>
    </reaction>
    <physiologicalReaction direction="left-to-right" evidence="10">
        <dbReference type="Rhea" id="RHEA:11853"/>
    </physiologicalReaction>
</comment>
<dbReference type="InterPro" id="IPR003730">
    <property type="entry name" value="Cu_polyphenol_OxRdtase"/>
</dbReference>
<dbReference type="EMBL" id="CP009302">
    <property type="protein sequence ID" value="AJC12316.1"/>
    <property type="molecule type" value="Genomic_DNA"/>
</dbReference>
<dbReference type="CDD" id="cd16833">
    <property type="entry name" value="YfiH"/>
    <property type="match status" value="1"/>
</dbReference>
<dbReference type="SUPFAM" id="SSF64438">
    <property type="entry name" value="CNF1/YfiH-like putative cysteine hydrolases"/>
    <property type="match status" value="1"/>
</dbReference>
<reference evidence="11 12" key="2">
    <citation type="journal article" date="2015" name="Genome Announc.">
        <title>Complete Genome Sequence of Coriobacteriaceae Strain 68-1-3, a Novel Mucus-Degrading Isolate from the Swine Intestinal Tract.</title>
        <authorList>
            <person name="Looft T."/>
            <person name="Bayles D.O."/>
            <person name="Alt D.P."/>
            <person name="Stanton T.B."/>
        </authorList>
    </citation>
    <scope>NUCLEOTIDE SEQUENCE [LARGE SCALE GENOMIC DNA]</scope>
    <source>
        <strain evidence="11 12">68-1-3</strain>
    </source>
</reference>
<name>A0A0A8B475_9ACTN</name>
<comment type="catalytic activity">
    <reaction evidence="8">
        <text>adenosine + H2O + H(+) = inosine + NH4(+)</text>
        <dbReference type="Rhea" id="RHEA:24408"/>
        <dbReference type="ChEBI" id="CHEBI:15377"/>
        <dbReference type="ChEBI" id="CHEBI:15378"/>
        <dbReference type="ChEBI" id="CHEBI:16335"/>
        <dbReference type="ChEBI" id="CHEBI:17596"/>
        <dbReference type="ChEBI" id="CHEBI:28938"/>
        <dbReference type="EC" id="3.5.4.4"/>
    </reaction>
    <physiologicalReaction direction="left-to-right" evidence="8">
        <dbReference type="Rhea" id="RHEA:24409"/>
    </physiologicalReaction>
</comment>
<evidence type="ECO:0000256" key="5">
    <source>
        <dbReference type="ARBA" id="ARBA00022723"/>
    </source>
</evidence>
<dbReference type="Gene3D" id="3.60.140.10">
    <property type="entry name" value="CNF1/YfiH-like putative cysteine hydrolases"/>
    <property type="match status" value="1"/>
</dbReference>
<dbReference type="GO" id="GO:0017061">
    <property type="term" value="F:S-methyl-5-thioadenosine phosphorylase activity"/>
    <property type="evidence" value="ECO:0007669"/>
    <property type="project" value="UniProtKB-EC"/>
</dbReference>
<evidence type="ECO:0000313" key="11">
    <source>
        <dbReference type="EMBL" id="AJC12316.1"/>
    </source>
</evidence>
<evidence type="ECO:0000256" key="9">
    <source>
        <dbReference type="ARBA" id="ARBA00048968"/>
    </source>
</evidence>
<dbReference type="Pfam" id="PF02578">
    <property type="entry name" value="Cu-oxidase_4"/>
    <property type="match status" value="1"/>
</dbReference>
<dbReference type="OrthoDB" id="4279at2"/>
<dbReference type="KEGG" id="cbac:JI75_06270"/>
<evidence type="ECO:0000256" key="1">
    <source>
        <dbReference type="ARBA" id="ARBA00000553"/>
    </source>
</evidence>
<accession>A0A0A8B475</accession>
<evidence type="ECO:0000256" key="6">
    <source>
        <dbReference type="ARBA" id="ARBA00022801"/>
    </source>
</evidence>
<dbReference type="PANTHER" id="PTHR30616:SF2">
    <property type="entry name" value="PURINE NUCLEOSIDE PHOSPHORYLASE LACC1"/>
    <property type="match status" value="1"/>
</dbReference>
<dbReference type="InterPro" id="IPR011324">
    <property type="entry name" value="Cytotoxic_necrot_fac-like_cat"/>
</dbReference>
<dbReference type="Proteomes" id="UP000031121">
    <property type="component" value="Chromosome"/>
</dbReference>
<dbReference type="RefSeq" id="WP_039689541.1">
    <property type="nucleotide sequence ID" value="NZ_CP009302.1"/>
</dbReference>
<evidence type="ECO:0000256" key="7">
    <source>
        <dbReference type="ARBA" id="ARBA00022833"/>
    </source>
</evidence>
<dbReference type="STRING" id="1531429.JI75_06270"/>
<protein>
    <submittedName>
        <fullName evidence="11">Multicopper polyphenol oxidase</fullName>
    </submittedName>
</protein>
<evidence type="ECO:0000256" key="8">
    <source>
        <dbReference type="ARBA" id="ARBA00047989"/>
    </source>
</evidence>
<keyword evidence="4" id="KW-0808">Transferase</keyword>
<dbReference type="PANTHER" id="PTHR30616">
    <property type="entry name" value="UNCHARACTERIZED PROTEIN YFIH"/>
    <property type="match status" value="1"/>
</dbReference>
<evidence type="ECO:0000256" key="4">
    <source>
        <dbReference type="ARBA" id="ARBA00022679"/>
    </source>
</evidence>
<keyword evidence="6" id="KW-0378">Hydrolase</keyword>
<comment type="catalytic activity">
    <reaction evidence="1">
        <text>inosine + phosphate = alpha-D-ribose 1-phosphate + hypoxanthine</text>
        <dbReference type="Rhea" id="RHEA:27646"/>
        <dbReference type="ChEBI" id="CHEBI:17368"/>
        <dbReference type="ChEBI" id="CHEBI:17596"/>
        <dbReference type="ChEBI" id="CHEBI:43474"/>
        <dbReference type="ChEBI" id="CHEBI:57720"/>
        <dbReference type="EC" id="2.4.2.1"/>
    </reaction>
    <physiologicalReaction direction="left-to-right" evidence="1">
        <dbReference type="Rhea" id="RHEA:27647"/>
    </physiologicalReaction>
</comment>
<keyword evidence="7" id="KW-0862">Zinc</keyword>
<dbReference type="GO" id="GO:0005507">
    <property type="term" value="F:copper ion binding"/>
    <property type="evidence" value="ECO:0007669"/>
    <property type="project" value="TreeGrafter"/>
</dbReference>
<dbReference type="InterPro" id="IPR038371">
    <property type="entry name" value="Cu_polyphenol_OxRdtase_sf"/>
</dbReference>
<dbReference type="GO" id="GO:0016787">
    <property type="term" value="F:hydrolase activity"/>
    <property type="evidence" value="ECO:0007669"/>
    <property type="project" value="UniProtKB-KW"/>
</dbReference>
<evidence type="ECO:0000256" key="2">
    <source>
        <dbReference type="ARBA" id="ARBA00003215"/>
    </source>
</evidence>
<gene>
    <name evidence="11" type="ORF">JI75_06270</name>
</gene>
<proteinExistence type="inferred from homology"/>
<reference evidence="12" key="1">
    <citation type="submission" date="2014-08" db="EMBL/GenBank/DDBJ databases">
        <title>Coriobacteriaceae sp. complete genome.</title>
        <authorList>
            <person name="Looft T."/>
            <person name="Bayles D.O."/>
            <person name="Stanton T.B."/>
        </authorList>
    </citation>
    <scope>NUCLEOTIDE SEQUENCE [LARGE SCALE GENOMIC DNA]</scope>
    <source>
        <strain evidence="12">68-1-3</strain>
    </source>
</reference>
<evidence type="ECO:0000256" key="3">
    <source>
        <dbReference type="ARBA" id="ARBA00007353"/>
    </source>
</evidence>
<keyword evidence="5" id="KW-0479">Metal-binding</keyword>
<sequence>MEVPLSGLPSPTLDARLQGAHRIDALTDDALYGAVGVRIAFTGRKGGASTGPYAALNLGSHVSDDPCAVDENRARLASALGFPAASLVVPHQVHGDRLVCVDDVAVRDLDGVRADLESGCDGVVCTACGVPVLLNFADCLPLVLVSPTGAFSVVHAGWRGALAGIAGAAARRLARDDAALAAVPEDERCSLFNAYIGPYIHAAAFETSADVRDAFVARFGPSVAPDERHIDLGQAVRADLVSAGVDPKRVCDAGICTFDRSDEYFSYRRSGGVCGRHGAVAYREER</sequence>
<evidence type="ECO:0000313" key="12">
    <source>
        <dbReference type="Proteomes" id="UP000031121"/>
    </source>
</evidence>